<evidence type="ECO:0000256" key="1">
    <source>
        <dbReference type="SAM" id="MobiDB-lite"/>
    </source>
</evidence>
<proteinExistence type="predicted"/>
<feature type="compositionally biased region" description="Polar residues" evidence="1">
    <location>
        <begin position="116"/>
        <end position="132"/>
    </location>
</feature>
<feature type="region of interest" description="Disordered" evidence="1">
    <location>
        <begin position="1"/>
        <end position="25"/>
    </location>
</feature>
<feature type="compositionally biased region" description="Polar residues" evidence="1">
    <location>
        <begin position="145"/>
        <end position="155"/>
    </location>
</feature>
<feature type="compositionally biased region" description="Low complexity" evidence="1">
    <location>
        <begin position="73"/>
        <end position="100"/>
    </location>
</feature>
<reference evidence="2" key="1">
    <citation type="submission" date="2022-01" db="EMBL/GenBank/DDBJ databases">
        <title>Comparative genomics reveals a dynamic genome evolution in the ectomycorrhizal milk-cap (Lactarius) mushrooms.</title>
        <authorList>
            <consortium name="DOE Joint Genome Institute"/>
            <person name="Lebreton A."/>
            <person name="Tang N."/>
            <person name="Kuo A."/>
            <person name="LaButti K."/>
            <person name="Drula E."/>
            <person name="Barry K."/>
            <person name="Clum A."/>
            <person name="Lipzen A."/>
            <person name="Mousain D."/>
            <person name="Ng V."/>
            <person name="Wang R."/>
            <person name="Wang X."/>
            <person name="Dai Y."/>
            <person name="Henrissat B."/>
            <person name="Grigoriev I.V."/>
            <person name="Guerin-Laguette A."/>
            <person name="Yu F."/>
            <person name="Martin F.M."/>
        </authorList>
    </citation>
    <scope>NUCLEOTIDE SEQUENCE</scope>
    <source>
        <strain evidence="2">QP</strain>
    </source>
</reference>
<keyword evidence="3" id="KW-1185">Reference proteome</keyword>
<comment type="caution">
    <text evidence="2">The sequence shown here is derived from an EMBL/GenBank/DDBJ whole genome shotgun (WGS) entry which is preliminary data.</text>
</comment>
<gene>
    <name evidence="2" type="ORF">EDB92DRAFT_74942</name>
</gene>
<sequence>MLDLTNLSSALEGPQDGRSTSMSTNSSYLCRRSTSFHHCTTCYTLFSRSEPSRNQSFFTSSRPLPTPPLFAPPLSILSASSPPTPSSSTSSVTTTPHLLSCHSQSISVRPLPKMPRSTSTPLGTTRRGTSTEARFLPPASPTDLAGSSSAPQQPANEIRRGDLHKLQCHPGKSTPTDLVPPKLDAGELSDSPSSDEEQYFDPPLALITPEYLTELTDAVPHILEARDKEPVKLVKRFSRRWLREKNGRRWVEENYDAIAQCLRELR</sequence>
<dbReference type="Proteomes" id="UP001201163">
    <property type="component" value="Unassembled WGS sequence"/>
</dbReference>
<evidence type="ECO:0000313" key="3">
    <source>
        <dbReference type="Proteomes" id="UP001201163"/>
    </source>
</evidence>
<accession>A0AAD4LTC3</accession>
<organism evidence="2 3">
    <name type="scientific">Lactarius akahatsu</name>
    <dbReference type="NCBI Taxonomy" id="416441"/>
    <lineage>
        <taxon>Eukaryota</taxon>
        <taxon>Fungi</taxon>
        <taxon>Dikarya</taxon>
        <taxon>Basidiomycota</taxon>
        <taxon>Agaricomycotina</taxon>
        <taxon>Agaricomycetes</taxon>
        <taxon>Russulales</taxon>
        <taxon>Russulaceae</taxon>
        <taxon>Lactarius</taxon>
    </lineage>
</organism>
<feature type="region of interest" description="Disordered" evidence="1">
    <location>
        <begin position="73"/>
        <end position="198"/>
    </location>
</feature>
<protein>
    <submittedName>
        <fullName evidence="2">Uncharacterized protein</fullName>
    </submittedName>
</protein>
<name>A0AAD4LTC3_9AGAM</name>
<dbReference type="AlphaFoldDB" id="A0AAD4LTC3"/>
<evidence type="ECO:0000313" key="2">
    <source>
        <dbReference type="EMBL" id="KAH9001551.1"/>
    </source>
</evidence>
<dbReference type="EMBL" id="JAKELL010000001">
    <property type="protein sequence ID" value="KAH9001551.1"/>
    <property type="molecule type" value="Genomic_DNA"/>
</dbReference>